<dbReference type="GO" id="GO:0016740">
    <property type="term" value="F:transferase activity"/>
    <property type="evidence" value="ECO:0007669"/>
    <property type="project" value="UniProtKB-KW"/>
</dbReference>
<dbReference type="GO" id="GO:0005737">
    <property type="term" value="C:cytoplasm"/>
    <property type="evidence" value="ECO:0007669"/>
    <property type="project" value="TreeGrafter"/>
</dbReference>
<reference evidence="5 6" key="1">
    <citation type="submission" date="2017-12" db="EMBL/GenBank/DDBJ databases">
        <title>Taxonomic description and draft genome of Pradoshia cofamensis Gen. nov., sp. nov., a thermotolerant bacillale isolated from anterior gut of earthworm Eisenia fetida.</title>
        <authorList>
            <person name="Saha T."/>
            <person name="Chakraborty R."/>
        </authorList>
    </citation>
    <scope>NUCLEOTIDE SEQUENCE [LARGE SCALE GENOMIC DNA]</scope>
    <source>
        <strain evidence="5 6">EAG3</strain>
    </source>
</reference>
<dbReference type="SUPFAM" id="SSF52317">
    <property type="entry name" value="Class I glutamine amidotransferase-like"/>
    <property type="match status" value="1"/>
</dbReference>
<evidence type="ECO:0000259" key="4">
    <source>
        <dbReference type="Pfam" id="PF01965"/>
    </source>
</evidence>
<keyword evidence="5" id="KW-0315">Glutamine amidotransferase</keyword>
<proteinExistence type="inferred from homology"/>
<dbReference type="PANTHER" id="PTHR48094:SF11">
    <property type="entry name" value="GLUTATHIONE-INDEPENDENT GLYOXALASE HSP31-RELATED"/>
    <property type="match status" value="1"/>
</dbReference>
<comment type="similarity">
    <text evidence="3">Belongs to the peptidase C56 family. HSP31-like subfamily.</text>
</comment>
<dbReference type="Pfam" id="PF01965">
    <property type="entry name" value="DJ-1_PfpI"/>
    <property type="match status" value="1"/>
</dbReference>
<gene>
    <name evidence="5" type="ORF">CYL18_04035</name>
</gene>
<feature type="domain" description="DJ-1/PfpI" evidence="4">
    <location>
        <begin position="28"/>
        <end position="225"/>
    </location>
</feature>
<dbReference type="Gene3D" id="3.40.50.880">
    <property type="match status" value="1"/>
</dbReference>
<evidence type="ECO:0000313" key="6">
    <source>
        <dbReference type="Proteomes" id="UP000239663"/>
    </source>
</evidence>
<dbReference type="Proteomes" id="UP000239663">
    <property type="component" value="Unassembled WGS sequence"/>
</dbReference>
<dbReference type="AlphaFoldDB" id="A0A2S7N4Z2"/>
<keyword evidence="6" id="KW-1185">Reference proteome</keyword>
<accession>A0A2S7N4Z2</accession>
<dbReference type="EMBL" id="PKOZ01000001">
    <property type="protein sequence ID" value="PQD97053.1"/>
    <property type="molecule type" value="Genomic_DNA"/>
</dbReference>
<protein>
    <submittedName>
        <fullName evidence="5">Type 1 glutamine amidotransferase domain-containing protein</fullName>
    </submittedName>
</protein>
<dbReference type="CDD" id="cd03141">
    <property type="entry name" value="GATase1_Hsp31_like"/>
    <property type="match status" value="1"/>
</dbReference>
<evidence type="ECO:0000256" key="1">
    <source>
        <dbReference type="ARBA" id="ARBA00023016"/>
    </source>
</evidence>
<dbReference type="InterPro" id="IPR002818">
    <property type="entry name" value="DJ-1/PfpI"/>
</dbReference>
<dbReference type="InterPro" id="IPR029062">
    <property type="entry name" value="Class_I_gatase-like"/>
</dbReference>
<dbReference type="InterPro" id="IPR050325">
    <property type="entry name" value="Prot/Nucl_acid_deglycase"/>
</dbReference>
<evidence type="ECO:0000256" key="2">
    <source>
        <dbReference type="ARBA" id="ARBA00023239"/>
    </source>
</evidence>
<evidence type="ECO:0000256" key="3">
    <source>
        <dbReference type="ARBA" id="ARBA00038493"/>
    </source>
</evidence>
<name>A0A2S7N4Z2_9BACI</name>
<dbReference type="PANTHER" id="PTHR48094">
    <property type="entry name" value="PROTEIN/NUCLEIC ACID DEGLYCASE DJ-1-RELATED"/>
    <property type="match status" value="1"/>
</dbReference>
<sequence length="233" mass="26058">MKKKVLAIVTSHGTMKKDSDKTGLWFSELVHFYDVVRVAGFPIDIVSLKGGKVPIDPRSLLPVLMDQTTKTYHLDPYFISKLDHSLSLDDIDGQEYDCVFFAGGHGTLWDFPESKKIQEITAAIYENGGLVTAVCHGPAALLHTRLTDGTHLLEDVEVTGYSNIEEKLIFQGSKIPFYLEDELRSVAKSFKKSTIPFTSHVIEDKRIITGQNPQSARAVGEKTLKHLQAHVYR</sequence>
<dbReference type="RefSeq" id="WP_104848148.1">
    <property type="nucleotide sequence ID" value="NZ_PKOZ01000001.1"/>
</dbReference>
<evidence type="ECO:0000313" key="5">
    <source>
        <dbReference type="EMBL" id="PQD97053.1"/>
    </source>
</evidence>
<keyword evidence="1" id="KW-0346">Stress response</keyword>
<dbReference type="GO" id="GO:0019243">
    <property type="term" value="P:methylglyoxal catabolic process to D-lactate via S-lactoyl-glutathione"/>
    <property type="evidence" value="ECO:0007669"/>
    <property type="project" value="TreeGrafter"/>
</dbReference>
<keyword evidence="2" id="KW-0456">Lyase</keyword>
<comment type="caution">
    <text evidence="5">The sequence shown here is derived from an EMBL/GenBank/DDBJ whole genome shotgun (WGS) entry which is preliminary data.</text>
</comment>
<organism evidence="5 6">
    <name type="scientific">Pradoshia eiseniae</name>
    <dbReference type="NCBI Taxonomy" id="2064768"/>
    <lineage>
        <taxon>Bacteria</taxon>
        <taxon>Bacillati</taxon>
        <taxon>Bacillota</taxon>
        <taxon>Bacilli</taxon>
        <taxon>Bacillales</taxon>
        <taxon>Bacillaceae</taxon>
        <taxon>Pradoshia</taxon>
    </lineage>
</organism>
<keyword evidence="5" id="KW-0808">Transferase</keyword>
<dbReference type="GO" id="GO:0019172">
    <property type="term" value="F:glyoxalase III activity"/>
    <property type="evidence" value="ECO:0007669"/>
    <property type="project" value="TreeGrafter"/>
</dbReference>
<dbReference type="OrthoDB" id="9792284at2"/>